<keyword evidence="1" id="KW-0479">Metal-binding</keyword>
<dbReference type="Proteomes" id="UP001186944">
    <property type="component" value="Unassembled WGS sequence"/>
</dbReference>
<dbReference type="PROSITE" id="PS50016">
    <property type="entry name" value="ZF_PHD_2"/>
    <property type="match status" value="1"/>
</dbReference>
<evidence type="ECO:0000313" key="7">
    <source>
        <dbReference type="Proteomes" id="UP001186944"/>
    </source>
</evidence>
<reference evidence="6" key="1">
    <citation type="submission" date="2019-08" db="EMBL/GenBank/DDBJ databases">
        <title>The improved chromosome-level genome for the pearl oyster Pinctada fucata martensii using PacBio sequencing and Hi-C.</title>
        <authorList>
            <person name="Zheng Z."/>
        </authorList>
    </citation>
    <scope>NUCLEOTIDE SEQUENCE</scope>
    <source>
        <strain evidence="6">ZZ-2019</strain>
        <tissue evidence="6">Adductor muscle</tissue>
    </source>
</reference>
<keyword evidence="7" id="KW-1185">Reference proteome</keyword>
<name>A0AA89C4Y1_PINIB</name>
<dbReference type="GO" id="GO:0008270">
    <property type="term" value="F:zinc ion binding"/>
    <property type="evidence" value="ECO:0007669"/>
    <property type="project" value="UniProtKB-KW"/>
</dbReference>
<evidence type="ECO:0000256" key="4">
    <source>
        <dbReference type="PROSITE-ProRule" id="PRU00146"/>
    </source>
</evidence>
<proteinExistence type="predicted"/>
<dbReference type="InterPro" id="IPR011011">
    <property type="entry name" value="Znf_FYVE_PHD"/>
</dbReference>
<dbReference type="InterPro" id="IPR013083">
    <property type="entry name" value="Znf_RING/FYVE/PHD"/>
</dbReference>
<evidence type="ECO:0000256" key="3">
    <source>
        <dbReference type="ARBA" id="ARBA00022833"/>
    </source>
</evidence>
<comment type="caution">
    <text evidence="6">The sequence shown here is derived from an EMBL/GenBank/DDBJ whole genome shotgun (WGS) entry which is preliminary data.</text>
</comment>
<dbReference type="InterPro" id="IPR019786">
    <property type="entry name" value="Zinc_finger_PHD-type_CS"/>
</dbReference>
<sequence length="75" mass="8428">MLTLLLSGDVSLNPGPVKNPCTKCQKAVRKNQQSIQCDRCDYWTHRVCIGISVDEYELLGKSDAEWVCEKCGSHQ</sequence>
<dbReference type="Gene3D" id="3.30.40.10">
    <property type="entry name" value="Zinc/RING finger domain, C3HC4 (zinc finger)"/>
    <property type="match status" value="1"/>
</dbReference>
<protein>
    <recommendedName>
        <fullName evidence="5">PHD-type domain-containing protein</fullName>
    </recommendedName>
</protein>
<dbReference type="AlphaFoldDB" id="A0AA89C4Y1"/>
<dbReference type="EMBL" id="VSWD01000003">
    <property type="protein sequence ID" value="KAK3106177.1"/>
    <property type="molecule type" value="Genomic_DNA"/>
</dbReference>
<keyword evidence="3" id="KW-0862">Zinc</keyword>
<dbReference type="SUPFAM" id="SSF57903">
    <property type="entry name" value="FYVE/PHD zinc finger"/>
    <property type="match status" value="1"/>
</dbReference>
<gene>
    <name evidence="6" type="ORF">FSP39_014365</name>
</gene>
<evidence type="ECO:0000256" key="2">
    <source>
        <dbReference type="ARBA" id="ARBA00022771"/>
    </source>
</evidence>
<feature type="domain" description="PHD-type" evidence="5">
    <location>
        <begin position="18"/>
        <end position="74"/>
    </location>
</feature>
<dbReference type="InterPro" id="IPR019787">
    <property type="entry name" value="Znf_PHD-finger"/>
</dbReference>
<organism evidence="6 7">
    <name type="scientific">Pinctada imbricata</name>
    <name type="common">Atlantic pearl-oyster</name>
    <name type="synonym">Pinctada martensii</name>
    <dbReference type="NCBI Taxonomy" id="66713"/>
    <lineage>
        <taxon>Eukaryota</taxon>
        <taxon>Metazoa</taxon>
        <taxon>Spiralia</taxon>
        <taxon>Lophotrochozoa</taxon>
        <taxon>Mollusca</taxon>
        <taxon>Bivalvia</taxon>
        <taxon>Autobranchia</taxon>
        <taxon>Pteriomorphia</taxon>
        <taxon>Pterioida</taxon>
        <taxon>Pterioidea</taxon>
        <taxon>Pteriidae</taxon>
        <taxon>Pinctada</taxon>
    </lineage>
</organism>
<dbReference type="SMART" id="SM00249">
    <property type="entry name" value="PHD"/>
    <property type="match status" value="1"/>
</dbReference>
<evidence type="ECO:0000256" key="1">
    <source>
        <dbReference type="ARBA" id="ARBA00022723"/>
    </source>
</evidence>
<keyword evidence="2 4" id="KW-0863">Zinc-finger</keyword>
<accession>A0AA89C4Y1</accession>
<dbReference type="InterPro" id="IPR001965">
    <property type="entry name" value="Znf_PHD"/>
</dbReference>
<dbReference type="PROSITE" id="PS01359">
    <property type="entry name" value="ZF_PHD_1"/>
    <property type="match status" value="1"/>
</dbReference>
<dbReference type="Pfam" id="PF00628">
    <property type="entry name" value="PHD"/>
    <property type="match status" value="1"/>
</dbReference>
<evidence type="ECO:0000259" key="5">
    <source>
        <dbReference type="PROSITE" id="PS50016"/>
    </source>
</evidence>
<evidence type="ECO:0000313" key="6">
    <source>
        <dbReference type="EMBL" id="KAK3106177.1"/>
    </source>
</evidence>